<organism evidence="2 3">
    <name type="scientific">Modicisalibacter xianhensis</name>
    <dbReference type="NCBI Taxonomy" id="442341"/>
    <lineage>
        <taxon>Bacteria</taxon>
        <taxon>Pseudomonadati</taxon>
        <taxon>Pseudomonadota</taxon>
        <taxon>Gammaproteobacteria</taxon>
        <taxon>Oceanospirillales</taxon>
        <taxon>Halomonadaceae</taxon>
        <taxon>Modicisalibacter</taxon>
    </lineage>
</organism>
<dbReference type="EMBL" id="FOPY01000002">
    <property type="protein sequence ID" value="SFH26977.1"/>
    <property type="molecule type" value="Genomic_DNA"/>
</dbReference>
<name>A0A1I2YN61_9GAMM</name>
<evidence type="ECO:0000313" key="2">
    <source>
        <dbReference type="EMBL" id="SFH26977.1"/>
    </source>
</evidence>
<gene>
    <name evidence="2" type="ORF">SAMN04487959_10229</name>
</gene>
<dbReference type="AlphaFoldDB" id="A0A1I2YN61"/>
<evidence type="ECO:0000256" key="1">
    <source>
        <dbReference type="SAM" id="SignalP"/>
    </source>
</evidence>
<sequence length="223" mass="24613">MKRLLAGLMLIAATPVFADGKATIASNDSQQDMQMEIQWAGDKMRMDFPGQQQHGYMLMRDGKGYMVTQQGGQPLIMDMSMLREMSDSMDDNTGAMAGQAETVETLEVTGETETVAGIEGKVYRLEWTDRGGQTHEDTLVLSDDPLAHEMLTAFQNYVQAVMGRADPIGQAVLERDLGMLRFGERFKVAEIAKASPAESAFELPENAMTMDQMIREQMGEGAQ</sequence>
<feature type="chain" id="PRO_5011600921" description="DUF4412 domain-containing protein" evidence="1">
    <location>
        <begin position="19"/>
        <end position="223"/>
    </location>
</feature>
<evidence type="ECO:0000313" key="3">
    <source>
        <dbReference type="Proteomes" id="UP000199040"/>
    </source>
</evidence>
<keyword evidence="3" id="KW-1185">Reference proteome</keyword>
<proteinExistence type="predicted"/>
<dbReference type="RefSeq" id="WP_092843109.1">
    <property type="nucleotide sequence ID" value="NZ_FOPY01000002.1"/>
</dbReference>
<reference evidence="2 3" key="1">
    <citation type="submission" date="2016-10" db="EMBL/GenBank/DDBJ databases">
        <authorList>
            <person name="de Groot N.N."/>
        </authorList>
    </citation>
    <scope>NUCLEOTIDE SEQUENCE [LARGE SCALE GENOMIC DNA]</scope>
    <source>
        <strain evidence="2 3">CGMCC 1.6848</strain>
    </source>
</reference>
<accession>A0A1I2YN61</accession>
<feature type="signal peptide" evidence="1">
    <location>
        <begin position="1"/>
        <end position="18"/>
    </location>
</feature>
<dbReference type="STRING" id="442341.SAMN04487959_10229"/>
<evidence type="ECO:0008006" key="4">
    <source>
        <dbReference type="Google" id="ProtNLM"/>
    </source>
</evidence>
<dbReference type="Proteomes" id="UP000199040">
    <property type="component" value="Unassembled WGS sequence"/>
</dbReference>
<keyword evidence="1" id="KW-0732">Signal</keyword>
<protein>
    <recommendedName>
        <fullName evidence="4">DUF4412 domain-containing protein</fullName>
    </recommendedName>
</protein>